<dbReference type="EMBL" id="LT906449">
    <property type="protein sequence ID" value="SNV16317.1"/>
    <property type="molecule type" value="Genomic_DNA"/>
</dbReference>
<dbReference type="KEGG" id="chg:AXF12_09375"/>
<dbReference type="Pfam" id="PF04851">
    <property type="entry name" value="ResIII"/>
    <property type="match status" value="1"/>
</dbReference>
<dbReference type="SUPFAM" id="SSF52540">
    <property type="entry name" value="P-loop containing nucleoside triphosphate hydrolases"/>
    <property type="match status" value="2"/>
</dbReference>
<dbReference type="InterPro" id="IPR006935">
    <property type="entry name" value="Helicase/UvrB_N"/>
</dbReference>
<dbReference type="PROSITE" id="PS51192">
    <property type="entry name" value="HELICASE_ATP_BIND_1"/>
    <property type="match status" value="1"/>
</dbReference>
<dbReference type="RefSeq" id="WP_066430558.1">
    <property type="nucleotide sequence ID" value="NZ_CP014227.1"/>
</dbReference>
<feature type="domain" description="Helicase ATP-binding" evidence="1">
    <location>
        <begin position="172"/>
        <end position="362"/>
    </location>
</feature>
<dbReference type="InterPro" id="IPR027417">
    <property type="entry name" value="P-loop_NTPase"/>
</dbReference>
<dbReference type="InterPro" id="IPR050742">
    <property type="entry name" value="Helicase_Restrict-Modif_Enz"/>
</dbReference>
<keyword evidence="2" id="KW-0255">Endonuclease</keyword>
<dbReference type="Gene3D" id="3.90.1570.30">
    <property type="match status" value="1"/>
</dbReference>
<name>A0AAX2H195_9FLAO</name>
<evidence type="ECO:0000313" key="4">
    <source>
        <dbReference type="Proteomes" id="UP000065822"/>
    </source>
</evidence>
<gene>
    <name evidence="3" type="primary">hsdR</name>
    <name evidence="2" type="ORF">AXF12_09375</name>
    <name evidence="3" type="ORF">SAMEA44541418_02285</name>
</gene>
<proteinExistence type="predicted"/>
<dbReference type="InterPro" id="IPR014001">
    <property type="entry name" value="Helicase_ATP-bd"/>
</dbReference>
<sequence length="918" mass="105981">MDPEEKARLVIDRKLEASGWVLQDMDEYNPKASLGVAVREFMTNDGDKADYALFIEGKPVGVIEAKKSNDGHKLKIQAAEQSSSYLHSGLKYFVEKEPMRFTYEATDVLTHFCDFKDEKPRTRKLFSFHRPEYLQKLIKENNTLRNNLKHFPEFNKEGFRACQVNAIINLEQSFAQNKPRALVQMATGAGKTFTAITSVYRLLKYANAKRILFLVDTKNLGEQAEEEFRNYKPNDDARLFTELYTVHRLNSSFIPNDAKVCISTIQRMYAILKGEELNEAAEEISQNELHYNREKAKEVVYNPKFPPEFFDFIIIDECHRSIYNLWQQVLDYFDAFLIGLTATPDQRTFAFFDENVVSEYTHEQAVLDGVNVGREGTFLIETDKTKNGGCILKQEVEVRERLSRRKRWLQLDEDFNYVASELDKKVVSPSQIRNVIRTFKENLPLLFPGRAEVPKTLVFAKTDSHADDIITIIREEFGEGNEFCKKITYGSEDNPKTVLSSFRNEFYPRIAVTVDMIATGTDVKPLECLVFMRDVRSKNYFEQMLGRATRTISKEDLMKVTPSAKEKKLHYVVVDAVGVTRSQKTTSRQLERKFGVSLKQLLLMAVSNNKDEDVLTSLANRLVKLQNVLDPKEEEKVRALTGGVSLSNIAANLLDAFDEDKIEEVVDTIPNKEDLSPVKQREIAQNQLIEKALEPIYPAEFRNYIIKLRETHDQVIDPTLDTVTFAGFDTDHENAAKQAIVTFREFIEANKDEITALNIIYNQSYQQRALTLDMIKEVHEAMQHSPYLLSVNKLWNAFEFVKDIKARPSSVERKLVDIVSLLRFELGQTKKLTPFAEEVNQRFKKWIFDKNKGYGQFTEEQTAWLQMIREHIKNSVNITEEDLDLSPFDEKGGWNKFYRLFGDNYKTILTDINYALVA</sequence>
<dbReference type="CDD" id="cd18032">
    <property type="entry name" value="DEXHc_RE_I_III_res"/>
    <property type="match status" value="1"/>
</dbReference>
<dbReference type="Proteomes" id="UP000215539">
    <property type="component" value="Chromosome 1"/>
</dbReference>
<reference evidence="3 5" key="2">
    <citation type="submission" date="2017-06" db="EMBL/GenBank/DDBJ databases">
        <authorList>
            <consortium name="Pathogen Informatics"/>
        </authorList>
    </citation>
    <scope>NUCLEOTIDE SEQUENCE [LARGE SCALE GENOMIC DNA]</scope>
    <source>
        <strain evidence="3 5">NCTC12947</strain>
    </source>
</reference>
<keyword evidence="3" id="KW-0378">Hydrolase</keyword>
<dbReference type="REBASE" id="216018">
    <property type="entry name" value="Cha12947ORF2284P"/>
</dbReference>
<dbReference type="Proteomes" id="UP000065822">
    <property type="component" value="Chromosome"/>
</dbReference>
<dbReference type="PANTHER" id="PTHR47396:SF1">
    <property type="entry name" value="ATP-DEPENDENT HELICASE IRC3-RELATED"/>
    <property type="match status" value="1"/>
</dbReference>
<dbReference type="Pfam" id="PF08463">
    <property type="entry name" value="EcoEI_R_C"/>
    <property type="match status" value="1"/>
</dbReference>
<dbReference type="CDD" id="cd18799">
    <property type="entry name" value="SF2_C_EcoAI-like"/>
    <property type="match status" value="1"/>
</dbReference>
<evidence type="ECO:0000313" key="5">
    <source>
        <dbReference type="Proteomes" id="UP000215539"/>
    </source>
</evidence>
<evidence type="ECO:0000259" key="1">
    <source>
        <dbReference type="PROSITE" id="PS51192"/>
    </source>
</evidence>
<dbReference type="EC" id="3.1.21.3" evidence="3"/>
<dbReference type="GO" id="GO:0003677">
    <property type="term" value="F:DNA binding"/>
    <property type="evidence" value="ECO:0007669"/>
    <property type="project" value="InterPro"/>
</dbReference>
<accession>A0AAX2H195</accession>
<protein>
    <submittedName>
        <fullName evidence="2">Restriction endonuclease subunit R</fullName>
    </submittedName>
    <submittedName>
        <fullName evidence="3">Type-1 restriction enzyme R protein</fullName>
        <ecNumber evidence="3">3.1.21.3</ecNumber>
    </submittedName>
</protein>
<keyword evidence="4" id="KW-1185">Reference proteome</keyword>
<dbReference type="GO" id="GO:0009035">
    <property type="term" value="F:type I site-specific deoxyribonuclease activity"/>
    <property type="evidence" value="ECO:0007669"/>
    <property type="project" value="UniProtKB-EC"/>
</dbReference>
<evidence type="ECO:0000313" key="2">
    <source>
        <dbReference type="EMBL" id="AMD85704.1"/>
    </source>
</evidence>
<dbReference type="AlphaFoldDB" id="A0AAX2H195"/>
<dbReference type="GO" id="GO:0006304">
    <property type="term" value="P:DNA modification"/>
    <property type="evidence" value="ECO:0007669"/>
    <property type="project" value="InterPro"/>
</dbReference>
<dbReference type="GO" id="GO:0005524">
    <property type="term" value="F:ATP binding"/>
    <property type="evidence" value="ECO:0007669"/>
    <property type="project" value="InterPro"/>
</dbReference>
<evidence type="ECO:0000313" key="3">
    <source>
        <dbReference type="EMBL" id="SNV16317.1"/>
    </source>
</evidence>
<keyword evidence="2" id="KW-0540">Nuclease</keyword>
<dbReference type="InterPro" id="IPR013670">
    <property type="entry name" value="EcoEI_R_C_dom"/>
</dbReference>
<dbReference type="PANTHER" id="PTHR47396">
    <property type="entry name" value="TYPE I RESTRICTION ENZYME ECOKI R PROTEIN"/>
    <property type="match status" value="1"/>
</dbReference>
<organism evidence="3 5">
    <name type="scientific">Capnocytophaga haemolytica</name>
    <dbReference type="NCBI Taxonomy" id="45243"/>
    <lineage>
        <taxon>Bacteria</taxon>
        <taxon>Pseudomonadati</taxon>
        <taxon>Bacteroidota</taxon>
        <taxon>Flavobacteriia</taxon>
        <taxon>Flavobacteriales</taxon>
        <taxon>Flavobacteriaceae</taxon>
        <taxon>Capnocytophaga</taxon>
    </lineage>
</organism>
<dbReference type="Gene3D" id="3.40.50.300">
    <property type="entry name" value="P-loop containing nucleotide triphosphate hydrolases"/>
    <property type="match status" value="2"/>
</dbReference>
<dbReference type="EMBL" id="CP014227">
    <property type="protein sequence ID" value="AMD85704.1"/>
    <property type="molecule type" value="Genomic_DNA"/>
</dbReference>
<reference evidence="2 4" key="1">
    <citation type="submission" date="2016-02" db="EMBL/GenBank/DDBJ databases">
        <authorList>
            <person name="Holder M.E."/>
            <person name="Ajami N.J."/>
            <person name="Petrosino J.F."/>
        </authorList>
    </citation>
    <scope>NUCLEOTIDE SEQUENCE [LARGE SCALE GENOMIC DNA]</scope>
    <source>
        <strain evidence="2 4">CCUG 32990</strain>
    </source>
</reference>
<dbReference type="GO" id="GO:0005829">
    <property type="term" value="C:cytosol"/>
    <property type="evidence" value="ECO:0007669"/>
    <property type="project" value="TreeGrafter"/>
</dbReference>
<dbReference type="SMART" id="SM00487">
    <property type="entry name" value="DEXDc"/>
    <property type="match status" value="1"/>
</dbReference>